<dbReference type="PROSITE" id="PS51257">
    <property type="entry name" value="PROKAR_LIPOPROTEIN"/>
    <property type="match status" value="1"/>
</dbReference>
<dbReference type="InterPro" id="IPR018044">
    <property type="entry name" value="Peptidase_S11"/>
</dbReference>
<feature type="compositionally biased region" description="Polar residues" evidence="10">
    <location>
        <begin position="44"/>
        <end position="57"/>
    </location>
</feature>
<dbReference type="GO" id="GO:0071555">
    <property type="term" value="P:cell wall organization"/>
    <property type="evidence" value="ECO:0007669"/>
    <property type="project" value="UniProtKB-KW"/>
</dbReference>
<organism evidence="14 15">
    <name type="scientific">Nakamurella multipartita (strain ATCC 700099 / DSM 44233 / CIP 104796 / JCM 9543 / NBRC 105858 / Y-104)</name>
    <name type="common">Microsphaera multipartita</name>
    <dbReference type="NCBI Taxonomy" id="479431"/>
    <lineage>
        <taxon>Bacteria</taxon>
        <taxon>Bacillati</taxon>
        <taxon>Actinomycetota</taxon>
        <taxon>Actinomycetes</taxon>
        <taxon>Nakamurellales</taxon>
        <taxon>Nakamurellaceae</taxon>
        <taxon>Nakamurella</taxon>
    </lineage>
</organism>
<dbReference type="AlphaFoldDB" id="C8XDN5"/>
<gene>
    <name evidence="14" type="ordered locus">Namu_1296</name>
</gene>
<reference evidence="15" key="1">
    <citation type="submission" date="2009-09" db="EMBL/GenBank/DDBJ databases">
        <title>The complete genome of Nakamurella multipartita DSM 44233.</title>
        <authorList>
            <consortium name="US DOE Joint Genome Institute (JGI-PGF)"/>
            <person name="Lucas S."/>
            <person name="Copeland A."/>
            <person name="Lapidus A."/>
            <person name="Glavina del Rio T."/>
            <person name="Dalin E."/>
            <person name="Tice H."/>
            <person name="Bruce D."/>
            <person name="Goodwin L."/>
            <person name="Pitluck S."/>
            <person name="Kyrpides N."/>
            <person name="Mavromatis K."/>
            <person name="Ivanova N."/>
            <person name="Ovchinnikova G."/>
            <person name="Sims D."/>
            <person name="Meincke L."/>
            <person name="Brettin T."/>
            <person name="Detter J.C."/>
            <person name="Han C."/>
            <person name="Larimer F."/>
            <person name="Land M."/>
            <person name="Hauser L."/>
            <person name="Markowitz V."/>
            <person name="Cheng J.-F."/>
            <person name="Hugenholtz P."/>
            <person name="Woyke T."/>
            <person name="Wu D."/>
            <person name="Klenk H.-P."/>
            <person name="Eisen J.A."/>
        </authorList>
    </citation>
    <scope>NUCLEOTIDE SEQUENCE [LARGE SCALE GENOMIC DNA]</scope>
    <source>
        <strain evidence="15">ATCC 700099 / DSM 44233 / CIP 104796 / JCM 9543 / NBRC 105858 / Y-104</strain>
    </source>
</reference>
<evidence type="ECO:0000256" key="8">
    <source>
        <dbReference type="PIRSR" id="PIRSR618044-2"/>
    </source>
</evidence>
<feature type="compositionally biased region" description="Low complexity" evidence="10">
    <location>
        <begin position="367"/>
        <end position="395"/>
    </location>
</feature>
<keyword evidence="11" id="KW-0472">Membrane</keyword>
<dbReference type="GO" id="GO:0009252">
    <property type="term" value="P:peptidoglycan biosynthetic process"/>
    <property type="evidence" value="ECO:0007669"/>
    <property type="project" value="UniProtKB-KW"/>
</dbReference>
<dbReference type="PRINTS" id="PR00725">
    <property type="entry name" value="DADACBPTASE1"/>
</dbReference>
<dbReference type="GO" id="GO:0008360">
    <property type="term" value="P:regulation of cell shape"/>
    <property type="evidence" value="ECO:0007669"/>
    <property type="project" value="UniProtKB-KW"/>
</dbReference>
<evidence type="ECO:0000256" key="11">
    <source>
        <dbReference type="SAM" id="Phobius"/>
    </source>
</evidence>
<feature type="region of interest" description="Disordered" evidence="10">
    <location>
        <begin position="30"/>
        <end position="85"/>
    </location>
</feature>
<dbReference type="EMBL" id="CP001737">
    <property type="protein sequence ID" value="ACV77699.1"/>
    <property type="molecule type" value="Genomic_DNA"/>
</dbReference>
<dbReference type="PANTHER" id="PTHR21581">
    <property type="entry name" value="D-ALANYL-D-ALANINE CARBOXYPEPTIDASE"/>
    <property type="match status" value="1"/>
</dbReference>
<dbReference type="Pfam" id="PF00768">
    <property type="entry name" value="Peptidase_S11"/>
    <property type="match status" value="1"/>
</dbReference>
<feature type="chain" id="PRO_5039090869" evidence="12">
    <location>
        <begin position="25"/>
        <end position="550"/>
    </location>
</feature>
<keyword evidence="6" id="KW-0961">Cell wall biogenesis/degradation</keyword>
<dbReference type="Proteomes" id="UP000002218">
    <property type="component" value="Chromosome"/>
</dbReference>
<dbReference type="STRING" id="479431.Namu_1296"/>
<feature type="domain" description="Peptidase S11 D-alanyl-D-alanine carboxypeptidase A N-terminal" evidence="13">
    <location>
        <begin position="106"/>
        <end position="327"/>
    </location>
</feature>
<evidence type="ECO:0000256" key="4">
    <source>
        <dbReference type="ARBA" id="ARBA00022960"/>
    </source>
</evidence>
<evidence type="ECO:0000256" key="12">
    <source>
        <dbReference type="SAM" id="SignalP"/>
    </source>
</evidence>
<keyword evidence="15" id="KW-1185">Reference proteome</keyword>
<keyword evidence="5" id="KW-0573">Peptidoglycan synthesis</keyword>
<dbReference type="KEGG" id="nml:Namu_1296"/>
<comment type="similarity">
    <text evidence="1 9">Belongs to the peptidase S11 family.</text>
</comment>
<feature type="compositionally biased region" description="Low complexity" evidence="10">
    <location>
        <begin position="462"/>
        <end position="516"/>
    </location>
</feature>
<feature type="transmembrane region" description="Helical" evidence="11">
    <location>
        <begin position="411"/>
        <end position="431"/>
    </location>
</feature>
<reference evidence="14 15" key="2">
    <citation type="journal article" date="2010" name="Stand. Genomic Sci.">
        <title>Complete genome sequence of Nakamurella multipartita type strain (Y-104).</title>
        <authorList>
            <person name="Tice H."/>
            <person name="Mayilraj S."/>
            <person name="Sims D."/>
            <person name="Lapidus A."/>
            <person name="Nolan M."/>
            <person name="Lucas S."/>
            <person name="Glavina Del Rio T."/>
            <person name="Copeland A."/>
            <person name="Cheng J.F."/>
            <person name="Meincke L."/>
            <person name="Bruce D."/>
            <person name="Goodwin L."/>
            <person name="Pitluck S."/>
            <person name="Ivanova N."/>
            <person name="Mavromatis K."/>
            <person name="Ovchinnikova G."/>
            <person name="Pati A."/>
            <person name="Chen A."/>
            <person name="Palaniappan K."/>
            <person name="Land M."/>
            <person name="Hauser L."/>
            <person name="Chang Y.J."/>
            <person name="Jeffries C.D."/>
            <person name="Detter J.C."/>
            <person name="Brettin T."/>
            <person name="Rohde M."/>
            <person name="Goker M."/>
            <person name="Bristow J."/>
            <person name="Eisen J.A."/>
            <person name="Markowitz V."/>
            <person name="Hugenholtz P."/>
            <person name="Kyrpides N.C."/>
            <person name="Klenk H.P."/>
            <person name="Chen F."/>
        </authorList>
    </citation>
    <scope>NUCLEOTIDE SEQUENCE [LARGE SCALE GENOMIC DNA]</scope>
    <source>
        <strain evidence="15">ATCC 700099 / DSM 44233 / CIP 104796 / JCM 9543 / NBRC 105858 / Y-104</strain>
    </source>
</reference>
<keyword evidence="2 12" id="KW-0732">Signal</keyword>
<feature type="region of interest" description="Disordered" evidence="10">
    <location>
        <begin position="442"/>
        <end position="550"/>
    </location>
</feature>
<dbReference type="GO" id="GO:0009002">
    <property type="term" value="F:serine-type D-Ala-D-Ala carboxypeptidase activity"/>
    <property type="evidence" value="ECO:0007669"/>
    <property type="project" value="InterPro"/>
</dbReference>
<dbReference type="PANTHER" id="PTHR21581:SF33">
    <property type="entry name" value="D-ALANYL-D-ALANINE CARBOXYPEPTIDASE DACB"/>
    <property type="match status" value="1"/>
</dbReference>
<feature type="signal peptide" evidence="12">
    <location>
        <begin position="1"/>
        <end position="24"/>
    </location>
</feature>
<feature type="compositionally biased region" description="Pro residues" evidence="10">
    <location>
        <begin position="73"/>
        <end position="83"/>
    </location>
</feature>
<evidence type="ECO:0000256" key="3">
    <source>
        <dbReference type="ARBA" id="ARBA00022801"/>
    </source>
</evidence>
<dbReference type="GO" id="GO:0006508">
    <property type="term" value="P:proteolysis"/>
    <property type="evidence" value="ECO:0007669"/>
    <property type="project" value="InterPro"/>
</dbReference>
<evidence type="ECO:0000256" key="2">
    <source>
        <dbReference type="ARBA" id="ARBA00022729"/>
    </source>
</evidence>
<evidence type="ECO:0000256" key="6">
    <source>
        <dbReference type="ARBA" id="ARBA00023316"/>
    </source>
</evidence>
<feature type="active site" evidence="7">
    <location>
        <position position="194"/>
    </location>
</feature>
<evidence type="ECO:0000256" key="1">
    <source>
        <dbReference type="ARBA" id="ARBA00007164"/>
    </source>
</evidence>
<keyword evidence="4" id="KW-0133">Cell shape</keyword>
<feature type="active site" description="Acyl-ester intermediate" evidence="7">
    <location>
        <position position="138"/>
    </location>
</feature>
<sequence length="550" mass="55414" precursor="true">MSASLPRRVALVGATFLIAGCLVAAPVPASATPNTDPYVPPSVTVETPSTDDCAQRNQPPPPVDTSENVPDGQSPPEPLPVPAQPVGGAALGGCGLIVPANSPALPSDISAGAWLIADLDTGEVLAAKDPHGRYRPASTLKLLTAQVMLKNLTNLDQVVQGTQADTAQDGTRVGIEAGGTYTVRDLLSYLVMISGNDAANALARTNGGYDKTIADMNATAKALGALDTRAATPSGLDGPGQSTSAYDLALFAKADMAIAPFPEIIARPDIRVPAASGEGYIAANDNQLLAQYPGALGGKTGFTDDAGNTFVGMAAKDGRRLVVTMMHGTQQPRRQWMQAASLLDWGFALPAGTAPVGTLVTSLAEATAGPTPTPSLTPSASPSASASASPAAVSTGESSPTAGESSSGIPVAWILAGVGLLVVAAGIVLLIRRRALNKRASFAGDAKPKPEPGPDPEPAAAPNPESAAEPSAEPVTEATAATTPETSAEPSPETSAAESSAAASEPASEPQSETAPEPAPEPASEPKAEPTTEPTTQPTTEPRPESKPEG</sequence>
<keyword evidence="14" id="KW-0645">Protease</keyword>
<dbReference type="InterPro" id="IPR012338">
    <property type="entry name" value="Beta-lactam/transpept-like"/>
</dbReference>
<dbReference type="SUPFAM" id="SSF56601">
    <property type="entry name" value="beta-lactamase/transpeptidase-like"/>
    <property type="match status" value="1"/>
</dbReference>
<feature type="region of interest" description="Disordered" evidence="10">
    <location>
        <begin position="367"/>
        <end position="406"/>
    </location>
</feature>
<evidence type="ECO:0000256" key="9">
    <source>
        <dbReference type="RuleBase" id="RU004016"/>
    </source>
</evidence>
<name>C8XDN5_NAKMY</name>
<dbReference type="InterPro" id="IPR001967">
    <property type="entry name" value="Peptidase_S11_N"/>
</dbReference>
<keyword evidence="11" id="KW-1133">Transmembrane helix</keyword>
<evidence type="ECO:0000259" key="13">
    <source>
        <dbReference type="Pfam" id="PF00768"/>
    </source>
</evidence>
<dbReference type="HOGENOM" id="CLU_027070_3_0_11"/>
<feature type="active site" description="Proton acceptor" evidence="7">
    <location>
        <position position="141"/>
    </location>
</feature>
<proteinExistence type="inferred from homology"/>
<evidence type="ECO:0000256" key="7">
    <source>
        <dbReference type="PIRSR" id="PIRSR618044-1"/>
    </source>
</evidence>
<feature type="compositionally biased region" description="Low complexity" evidence="10">
    <location>
        <begin position="531"/>
        <end position="540"/>
    </location>
</feature>
<evidence type="ECO:0000256" key="5">
    <source>
        <dbReference type="ARBA" id="ARBA00022984"/>
    </source>
</evidence>
<feature type="compositionally biased region" description="Polar residues" evidence="10">
    <location>
        <begin position="396"/>
        <end position="406"/>
    </location>
</feature>
<evidence type="ECO:0000256" key="10">
    <source>
        <dbReference type="SAM" id="MobiDB-lite"/>
    </source>
</evidence>
<keyword evidence="14" id="KW-0121">Carboxypeptidase</keyword>
<evidence type="ECO:0000313" key="14">
    <source>
        <dbReference type="EMBL" id="ACV77699.1"/>
    </source>
</evidence>
<dbReference type="Gene3D" id="3.40.710.10">
    <property type="entry name" value="DD-peptidase/beta-lactamase superfamily"/>
    <property type="match status" value="1"/>
</dbReference>
<accession>C8XDN5</accession>
<keyword evidence="11" id="KW-0812">Transmembrane</keyword>
<protein>
    <submittedName>
        <fullName evidence="14">Peptidase S11 D-alanyl-D-alanine carboxypeptidase 1</fullName>
    </submittedName>
</protein>
<dbReference type="eggNOG" id="COG1686">
    <property type="taxonomic scope" value="Bacteria"/>
</dbReference>
<evidence type="ECO:0000313" key="15">
    <source>
        <dbReference type="Proteomes" id="UP000002218"/>
    </source>
</evidence>
<keyword evidence="3" id="KW-0378">Hydrolase</keyword>
<dbReference type="FunCoup" id="C8XDN5">
    <property type="interactions" value="25"/>
</dbReference>
<feature type="binding site" evidence="8">
    <location>
        <position position="299"/>
    </location>
    <ligand>
        <name>substrate</name>
    </ligand>
</feature>
<dbReference type="InParanoid" id="C8XDN5"/>